<dbReference type="InterPro" id="IPR050319">
    <property type="entry name" value="ABC_transp_ATP-bind"/>
</dbReference>
<dbReference type="InterPro" id="IPR017871">
    <property type="entry name" value="ABC_transporter-like_CS"/>
</dbReference>
<dbReference type="NCBIfam" id="TIGR01727">
    <property type="entry name" value="oligo_HPY"/>
    <property type="match status" value="1"/>
</dbReference>
<dbReference type="PANTHER" id="PTHR43776">
    <property type="entry name" value="TRANSPORT ATP-BINDING PROTEIN"/>
    <property type="match status" value="1"/>
</dbReference>
<dbReference type="PROSITE" id="PS00211">
    <property type="entry name" value="ABC_TRANSPORTER_1"/>
    <property type="match status" value="1"/>
</dbReference>
<evidence type="ECO:0000313" key="8">
    <source>
        <dbReference type="Proteomes" id="UP000215731"/>
    </source>
</evidence>
<evidence type="ECO:0000256" key="3">
    <source>
        <dbReference type="ARBA" id="ARBA00022741"/>
    </source>
</evidence>
<organism evidence="7 8">
    <name type="scientific">Halorubrum ezzemoulense</name>
    <name type="common">Halorubrum chaoviator</name>
    <dbReference type="NCBI Taxonomy" id="337243"/>
    <lineage>
        <taxon>Archaea</taxon>
        <taxon>Methanobacteriati</taxon>
        <taxon>Methanobacteriota</taxon>
        <taxon>Stenosarchaea group</taxon>
        <taxon>Halobacteria</taxon>
        <taxon>Halobacteriales</taxon>
        <taxon>Haloferacaceae</taxon>
        <taxon>Halorubrum</taxon>
    </lineage>
</organism>
<feature type="region of interest" description="Disordered" evidence="5">
    <location>
        <begin position="265"/>
        <end position="296"/>
    </location>
</feature>
<dbReference type="InterPro" id="IPR003593">
    <property type="entry name" value="AAA+_ATPase"/>
</dbReference>
<dbReference type="Pfam" id="PF08352">
    <property type="entry name" value="oligo_HPY"/>
    <property type="match status" value="1"/>
</dbReference>
<keyword evidence="3" id="KW-0547">Nucleotide-binding</keyword>
<dbReference type="GO" id="GO:0016887">
    <property type="term" value="F:ATP hydrolysis activity"/>
    <property type="evidence" value="ECO:0007669"/>
    <property type="project" value="InterPro"/>
</dbReference>
<sequence>MSNAVEQSPPTEESEVLVEVEGLKKYYGGDGMFADPPVKAVDGVSFEIKRGETVGLVGESGCGKSTLGRTMLALENATEGSIRYDGTDITTLSGKDLKEWRKNAQMVFQDPESSLNDRMTVGEIIREPLDAHDWKTMNDRRERVLDLLSAVGLPDKHYFRYPHQFSGGQRQRIGIARALALEPDFLVLDEPVSALDVSVQAKIISLLEDLQEEFNLTYLLIAHDLSVVRYISDRVAVMYLGKIMEMGEAEELFTDASNPYTQSLLSAIPEPDPTKTSRRITLSGTPPSPSDAPAGCNLSTRCPAKIKPESYADLDEDLWEGIEQFREVVRERARIALSTGDRVRRRLDRFDRFDDIEESRADTFDGIEVPKRVDEEIQTAVEMVKRGRPTEAQEHLYEEFASVCDDEQPEMYEVSASGRYSYCHRHADEYEDVDPVLTRRADSD</sequence>
<evidence type="ECO:0000259" key="6">
    <source>
        <dbReference type="PROSITE" id="PS50893"/>
    </source>
</evidence>
<dbReference type="InterPro" id="IPR027417">
    <property type="entry name" value="P-loop_NTPase"/>
</dbReference>
<reference evidence="7 8" key="1">
    <citation type="journal article" date="2014" name="Front. Microbiol.">
        <title>Population and genomic analysis of the genus Halorubrum.</title>
        <authorList>
            <person name="Fullmer M.S."/>
            <person name="Soucy S.M."/>
            <person name="Swithers K.S."/>
            <person name="Makkay A.M."/>
            <person name="Wheeler R."/>
            <person name="Ventosa A."/>
            <person name="Gogarten J.P."/>
            <person name="Papke R.T."/>
        </authorList>
    </citation>
    <scope>NUCLEOTIDE SEQUENCE [LARGE SCALE GENOMIC DNA]</scope>
    <source>
        <strain evidence="7 8">Ga36</strain>
    </source>
</reference>
<keyword evidence="4 7" id="KW-0067">ATP-binding</keyword>
<dbReference type="FunFam" id="3.40.50.300:FF:000016">
    <property type="entry name" value="Oligopeptide ABC transporter ATP-binding component"/>
    <property type="match status" value="1"/>
</dbReference>
<dbReference type="InterPro" id="IPR003439">
    <property type="entry name" value="ABC_transporter-like_ATP-bd"/>
</dbReference>
<dbReference type="CDD" id="cd03257">
    <property type="entry name" value="ABC_NikE_OppD_transporters"/>
    <property type="match status" value="1"/>
</dbReference>
<proteinExistence type="inferred from homology"/>
<dbReference type="Gene3D" id="3.40.50.300">
    <property type="entry name" value="P-loop containing nucleotide triphosphate hydrolases"/>
    <property type="match status" value="1"/>
</dbReference>
<dbReference type="Proteomes" id="UP000215731">
    <property type="component" value="Unassembled WGS sequence"/>
</dbReference>
<dbReference type="GO" id="GO:0055085">
    <property type="term" value="P:transmembrane transport"/>
    <property type="evidence" value="ECO:0007669"/>
    <property type="project" value="UniProtKB-ARBA"/>
</dbReference>
<dbReference type="AlphaFoldDB" id="A0A256IV23"/>
<comment type="caution">
    <text evidence="7">The sequence shown here is derived from an EMBL/GenBank/DDBJ whole genome shotgun (WGS) entry which is preliminary data.</text>
</comment>
<evidence type="ECO:0000313" key="7">
    <source>
        <dbReference type="EMBL" id="OYR60313.1"/>
    </source>
</evidence>
<name>A0A256IV23_HALEZ</name>
<keyword evidence="2" id="KW-0813">Transport</keyword>
<comment type="similarity">
    <text evidence="1">Belongs to the ABC transporter superfamily.</text>
</comment>
<evidence type="ECO:0000256" key="4">
    <source>
        <dbReference type="ARBA" id="ARBA00022840"/>
    </source>
</evidence>
<accession>A0A256IV23</accession>
<dbReference type="Pfam" id="PF00005">
    <property type="entry name" value="ABC_tran"/>
    <property type="match status" value="1"/>
</dbReference>
<protein>
    <submittedName>
        <fullName evidence="7">Peptide ABC transporter ATP-binding protein</fullName>
    </submittedName>
</protein>
<dbReference type="EMBL" id="NHOZ01000147">
    <property type="protein sequence ID" value="OYR60313.1"/>
    <property type="molecule type" value="Genomic_DNA"/>
</dbReference>
<dbReference type="RefSeq" id="WP_094553626.1">
    <property type="nucleotide sequence ID" value="NZ_NHOZ01000147.1"/>
</dbReference>
<dbReference type="GO" id="GO:0005524">
    <property type="term" value="F:ATP binding"/>
    <property type="evidence" value="ECO:0007669"/>
    <property type="project" value="UniProtKB-KW"/>
</dbReference>
<dbReference type="GO" id="GO:0015833">
    <property type="term" value="P:peptide transport"/>
    <property type="evidence" value="ECO:0007669"/>
    <property type="project" value="InterPro"/>
</dbReference>
<dbReference type="PROSITE" id="PS50893">
    <property type="entry name" value="ABC_TRANSPORTER_2"/>
    <property type="match status" value="1"/>
</dbReference>
<evidence type="ECO:0000256" key="1">
    <source>
        <dbReference type="ARBA" id="ARBA00005417"/>
    </source>
</evidence>
<dbReference type="InterPro" id="IPR013563">
    <property type="entry name" value="Oligopep_ABC_C"/>
</dbReference>
<dbReference type="PANTHER" id="PTHR43776:SF7">
    <property type="entry name" value="D,D-DIPEPTIDE TRANSPORT ATP-BINDING PROTEIN DDPF-RELATED"/>
    <property type="match status" value="1"/>
</dbReference>
<evidence type="ECO:0000256" key="5">
    <source>
        <dbReference type="SAM" id="MobiDB-lite"/>
    </source>
</evidence>
<gene>
    <name evidence="7" type="ORF">DJ80_15735</name>
</gene>
<dbReference type="SUPFAM" id="SSF52540">
    <property type="entry name" value="P-loop containing nucleoside triphosphate hydrolases"/>
    <property type="match status" value="1"/>
</dbReference>
<dbReference type="SMART" id="SM00382">
    <property type="entry name" value="AAA"/>
    <property type="match status" value="1"/>
</dbReference>
<feature type="domain" description="ABC transporter" evidence="6">
    <location>
        <begin position="18"/>
        <end position="265"/>
    </location>
</feature>
<evidence type="ECO:0000256" key="2">
    <source>
        <dbReference type="ARBA" id="ARBA00022448"/>
    </source>
</evidence>